<dbReference type="InterPro" id="IPR011322">
    <property type="entry name" value="N-reg_PII-like_a/b"/>
</dbReference>
<dbReference type="Pfam" id="PF03091">
    <property type="entry name" value="CutA1"/>
    <property type="match status" value="1"/>
</dbReference>
<gene>
    <name evidence="2" type="ORF">S12H4_21854</name>
</gene>
<accession>X1RZ88</accession>
<reference evidence="2" key="1">
    <citation type="journal article" date="2014" name="Front. Microbiol.">
        <title>High frequency of phylogenetically diverse reductive dehalogenase-homologous genes in deep subseafloor sedimentary metagenomes.</title>
        <authorList>
            <person name="Kawai M."/>
            <person name="Futagami T."/>
            <person name="Toyoda A."/>
            <person name="Takaki Y."/>
            <person name="Nishi S."/>
            <person name="Hori S."/>
            <person name="Arai W."/>
            <person name="Tsubouchi T."/>
            <person name="Morono Y."/>
            <person name="Uchiyama I."/>
            <person name="Ito T."/>
            <person name="Fujiyama A."/>
            <person name="Inagaki F."/>
            <person name="Takami H."/>
        </authorList>
    </citation>
    <scope>NUCLEOTIDE SEQUENCE</scope>
    <source>
        <strain evidence="2">Expedition CK06-06</strain>
    </source>
</reference>
<dbReference type="AlphaFoldDB" id="X1RZ88"/>
<dbReference type="EMBL" id="BARW01011306">
    <property type="protein sequence ID" value="GAI85948.1"/>
    <property type="molecule type" value="Genomic_DNA"/>
</dbReference>
<evidence type="ECO:0000256" key="1">
    <source>
        <dbReference type="ARBA" id="ARBA00010169"/>
    </source>
</evidence>
<dbReference type="SUPFAM" id="SSF54913">
    <property type="entry name" value="GlnB-like"/>
    <property type="match status" value="1"/>
</dbReference>
<dbReference type="GO" id="GO:0010038">
    <property type="term" value="P:response to metal ion"/>
    <property type="evidence" value="ECO:0007669"/>
    <property type="project" value="InterPro"/>
</dbReference>
<dbReference type="InterPro" id="IPR015867">
    <property type="entry name" value="N-reg_PII/ATP_PRibTrfase_C"/>
</dbReference>
<dbReference type="PANTHER" id="PTHR23419">
    <property type="entry name" value="DIVALENT CATION TOLERANCE CUTA-RELATED"/>
    <property type="match status" value="1"/>
</dbReference>
<dbReference type="InterPro" id="IPR004323">
    <property type="entry name" value="Ion_tolerance_CutA"/>
</dbReference>
<dbReference type="Gene3D" id="3.30.70.120">
    <property type="match status" value="1"/>
</dbReference>
<dbReference type="GO" id="GO:0005507">
    <property type="term" value="F:copper ion binding"/>
    <property type="evidence" value="ECO:0007669"/>
    <property type="project" value="TreeGrafter"/>
</dbReference>
<comment type="similarity">
    <text evidence="1">Belongs to the CutA family.</text>
</comment>
<proteinExistence type="inferred from homology"/>
<evidence type="ECO:0008006" key="3">
    <source>
        <dbReference type="Google" id="ProtNLM"/>
    </source>
</evidence>
<comment type="caution">
    <text evidence="2">The sequence shown here is derived from an EMBL/GenBank/DDBJ whole genome shotgun (WGS) entry which is preliminary data.</text>
</comment>
<protein>
    <recommendedName>
        <fullName evidence="3">Divalent-cation tolerance protein CutA</fullName>
    </recommendedName>
</protein>
<name>X1RZ88_9ZZZZ</name>
<sequence>MGKLKDFEYVVLFITTADEEEAKLISRVLLEQRKAACVNIVPGVSSLFWWQGNIDSAQESLLVIKTRAMLVNEVVQLVKEIHSNDVPEIIALPIVGGNKDYLEWVDKEVG</sequence>
<evidence type="ECO:0000313" key="2">
    <source>
        <dbReference type="EMBL" id="GAI85948.1"/>
    </source>
</evidence>
<dbReference type="PANTHER" id="PTHR23419:SF8">
    <property type="entry name" value="FI09726P"/>
    <property type="match status" value="1"/>
</dbReference>
<organism evidence="2">
    <name type="scientific">marine sediment metagenome</name>
    <dbReference type="NCBI Taxonomy" id="412755"/>
    <lineage>
        <taxon>unclassified sequences</taxon>
        <taxon>metagenomes</taxon>
        <taxon>ecological metagenomes</taxon>
    </lineage>
</organism>